<dbReference type="EMBL" id="BROH01000001">
    <property type="protein sequence ID" value="GKY87073.1"/>
    <property type="molecule type" value="Genomic_DNA"/>
</dbReference>
<evidence type="ECO:0000313" key="3">
    <source>
        <dbReference type="Proteomes" id="UP001144205"/>
    </source>
</evidence>
<organism evidence="2 3">
    <name type="scientific">Sinisalibacter aestuarii</name>
    <dbReference type="NCBI Taxonomy" id="2949426"/>
    <lineage>
        <taxon>Bacteria</taxon>
        <taxon>Pseudomonadati</taxon>
        <taxon>Pseudomonadota</taxon>
        <taxon>Alphaproteobacteria</taxon>
        <taxon>Rhodobacterales</taxon>
        <taxon>Roseobacteraceae</taxon>
        <taxon>Sinisalibacter</taxon>
    </lineage>
</organism>
<comment type="caution">
    <text evidence="2">The sequence shown here is derived from an EMBL/GenBank/DDBJ whole genome shotgun (WGS) entry which is preliminary data.</text>
</comment>
<reference evidence="2" key="1">
    <citation type="journal article" date="2023" name="Int. J. Syst. Evol. Microbiol.">
        <title>Sinisalibacter aestuarii sp. nov., isolated from estuarine sediment of the Arakawa River.</title>
        <authorList>
            <person name="Arafat S.T."/>
            <person name="Hirano S."/>
            <person name="Sato A."/>
            <person name="Takeuchi K."/>
            <person name="Yasuda T."/>
            <person name="Terahara T."/>
            <person name="Hamada M."/>
            <person name="Kobayashi T."/>
        </authorList>
    </citation>
    <scope>NUCLEOTIDE SEQUENCE</scope>
    <source>
        <strain evidence="2">B-399</strain>
    </source>
</reference>
<protein>
    <recommendedName>
        <fullName evidence="1">SnoaL-like domain-containing protein</fullName>
    </recommendedName>
</protein>
<accession>A0ABQ5LQS7</accession>
<evidence type="ECO:0000259" key="1">
    <source>
        <dbReference type="Pfam" id="PF13577"/>
    </source>
</evidence>
<keyword evidence="3" id="KW-1185">Reference proteome</keyword>
<evidence type="ECO:0000313" key="2">
    <source>
        <dbReference type="EMBL" id="GKY87073.1"/>
    </source>
</evidence>
<feature type="domain" description="SnoaL-like" evidence="1">
    <location>
        <begin position="8"/>
        <end position="133"/>
    </location>
</feature>
<dbReference type="Gene3D" id="3.10.450.50">
    <property type="match status" value="1"/>
</dbReference>
<proteinExistence type="predicted"/>
<dbReference type="SUPFAM" id="SSF54427">
    <property type="entry name" value="NTF2-like"/>
    <property type="match status" value="1"/>
</dbReference>
<dbReference type="InterPro" id="IPR032710">
    <property type="entry name" value="NTF2-like_dom_sf"/>
</dbReference>
<sequence>MTLEERIQRLEDIQAIERLTYDYAAYCDDNYNPDGIASLFTEDGSWIVDGEGGTNHGRAEIKAHFTELSKHISWAIHNVLNTRTDLSDDGKTATTYSYLLCLCTIGEDAVILTLNYTNKFAKQADGSWLFTELSGSTHQVSNWDQGWVKQQFR</sequence>
<name>A0ABQ5LQS7_9RHOB</name>
<dbReference type="InterPro" id="IPR011944">
    <property type="entry name" value="Steroid_delta5-4_isomerase"/>
</dbReference>
<dbReference type="NCBIfam" id="TIGR02246">
    <property type="entry name" value="SgcJ/EcaC family oxidoreductase"/>
    <property type="match status" value="1"/>
</dbReference>
<dbReference type="Proteomes" id="UP001144205">
    <property type="component" value="Unassembled WGS sequence"/>
</dbReference>
<dbReference type="Pfam" id="PF13577">
    <property type="entry name" value="SnoaL_4"/>
    <property type="match status" value="1"/>
</dbReference>
<dbReference type="InterPro" id="IPR037401">
    <property type="entry name" value="SnoaL-like"/>
</dbReference>
<gene>
    <name evidence="2" type="ORF">STA1M1_09420</name>
</gene>
<dbReference type="RefSeq" id="WP_281841007.1">
    <property type="nucleotide sequence ID" value="NZ_BROH01000001.1"/>
</dbReference>